<dbReference type="EMBL" id="CM009306">
    <property type="protein sequence ID" value="PNS96385.1"/>
    <property type="molecule type" value="Genomic_DNA"/>
</dbReference>
<keyword evidence="2" id="KW-1185">Reference proteome</keyword>
<name>A0A2K1X6H7_POPTR</name>
<protein>
    <submittedName>
        <fullName evidence="1">Uncharacterized protein</fullName>
    </submittedName>
</protein>
<proteinExistence type="predicted"/>
<evidence type="ECO:0000313" key="2">
    <source>
        <dbReference type="Proteomes" id="UP000006729"/>
    </source>
</evidence>
<gene>
    <name evidence="1" type="ORF">POPTR_017G113100</name>
</gene>
<sequence>MIRRDGVRLIAPKARLKISSLQGQYSINSYHLTVTRMLEIHGPDMKIEQLFL</sequence>
<dbReference type="AlphaFoldDB" id="A0A2K1X6H7"/>
<evidence type="ECO:0000313" key="1">
    <source>
        <dbReference type="EMBL" id="PNS96385.1"/>
    </source>
</evidence>
<dbReference type="InParanoid" id="A0A2K1X6H7"/>
<reference evidence="1 2" key="1">
    <citation type="journal article" date="2006" name="Science">
        <title>The genome of black cottonwood, Populus trichocarpa (Torr. &amp; Gray).</title>
        <authorList>
            <person name="Tuskan G.A."/>
            <person name="Difazio S."/>
            <person name="Jansson S."/>
            <person name="Bohlmann J."/>
            <person name="Grigoriev I."/>
            <person name="Hellsten U."/>
            <person name="Putnam N."/>
            <person name="Ralph S."/>
            <person name="Rombauts S."/>
            <person name="Salamov A."/>
            <person name="Schein J."/>
            <person name="Sterck L."/>
            <person name="Aerts A."/>
            <person name="Bhalerao R.R."/>
            <person name="Bhalerao R.P."/>
            <person name="Blaudez D."/>
            <person name="Boerjan W."/>
            <person name="Brun A."/>
            <person name="Brunner A."/>
            <person name="Busov V."/>
            <person name="Campbell M."/>
            <person name="Carlson J."/>
            <person name="Chalot M."/>
            <person name="Chapman J."/>
            <person name="Chen G.L."/>
            <person name="Cooper D."/>
            <person name="Coutinho P.M."/>
            <person name="Couturier J."/>
            <person name="Covert S."/>
            <person name="Cronk Q."/>
            <person name="Cunningham R."/>
            <person name="Davis J."/>
            <person name="Degroeve S."/>
            <person name="Dejardin A."/>
            <person name="Depamphilis C."/>
            <person name="Detter J."/>
            <person name="Dirks B."/>
            <person name="Dubchak I."/>
            <person name="Duplessis S."/>
            <person name="Ehlting J."/>
            <person name="Ellis B."/>
            <person name="Gendler K."/>
            <person name="Goodstein D."/>
            <person name="Gribskov M."/>
            <person name="Grimwood J."/>
            <person name="Groover A."/>
            <person name="Gunter L."/>
            <person name="Hamberger B."/>
            <person name="Heinze B."/>
            <person name="Helariutta Y."/>
            <person name="Henrissat B."/>
            <person name="Holligan D."/>
            <person name="Holt R."/>
            <person name="Huang W."/>
            <person name="Islam-Faridi N."/>
            <person name="Jones S."/>
            <person name="Jones-Rhoades M."/>
            <person name="Jorgensen R."/>
            <person name="Joshi C."/>
            <person name="Kangasjarvi J."/>
            <person name="Karlsson J."/>
            <person name="Kelleher C."/>
            <person name="Kirkpatrick R."/>
            <person name="Kirst M."/>
            <person name="Kohler A."/>
            <person name="Kalluri U."/>
            <person name="Larimer F."/>
            <person name="Leebens-Mack J."/>
            <person name="Leple J.C."/>
            <person name="Locascio P."/>
            <person name="Lou Y."/>
            <person name="Lucas S."/>
            <person name="Martin F."/>
            <person name="Montanini B."/>
            <person name="Napoli C."/>
            <person name="Nelson D.R."/>
            <person name="Nelson C."/>
            <person name="Nieminen K."/>
            <person name="Nilsson O."/>
            <person name="Pereda V."/>
            <person name="Peter G."/>
            <person name="Philippe R."/>
            <person name="Pilate G."/>
            <person name="Poliakov A."/>
            <person name="Razumovskaya J."/>
            <person name="Richardson P."/>
            <person name="Rinaldi C."/>
            <person name="Ritland K."/>
            <person name="Rouze P."/>
            <person name="Ryaboy D."/>
            <person name="Schmutz J."/>
            <person name="Schrader J."/>
            <person name="Segerman B."/>
            <person name="Shin H."/>
            <person name="Siddiqui A."/>
            <person name="Sterky F."/>
            <person name="Terry A."/>
            <person name="Tsai C.J."/>
            <person name="Uberbacher E."/>
            <person name="Unneberg P."/>
            <person name="Vahala J."/>
            <person name="Wall K."/>
            <person name="Wessler S."/>
            <person name="Yang G."/>
            <person name="Yin T."/>
            <person name="Douglas C."/>
            <person name="Marra M."/>
            <person name="Sandberg G."/>
            <person name="Van de Peer Y."/>
            <person name="Rokhsar D."/>
        </authorList>
    </citation>
    <scope>NUCLEOTIDE SEQUENCE [LARGE SCALE GENOMIC DNA]</scope>
    <source>
        <strain evidence="2">cv. Nisqually</strain>
    </source>
</reference>
<dbReference type="Proteomes" id="UP000006729">
    <property type="component" value="Chromosome 17"/>
</dbReference>
<accession>A0A2K1X6H7</accession>
<organism evidence="1 2">
    <name type="scientific">Populus trichocarpa</name>
    <name type="common">Western balsam poplar</name>
    <name type="synonym">Populus balsamifera subsp. trichocarpa</name>
    <dbReference type="NCBI Taxonomy" id="3694"/>
    <lineage>
        <taxon>Eukaryota</taxon>
        <taxon>Viridiplantae</taxon>
        <taxon>Streptophyta</taxon>
        <taxon>Embryophyta</taxon>
        <taxon>Tracheophyta</taxon>
        <taxon>Spermatophyta</taxon>
        <taxon>Magnoliopsida</taxon>
        <taxon>eudicotyledons</taxon>
        <taxon>Gunneridae</taxon>
        <taxon>Pentapetalae</taxon>
        <taxon>rosids</taxon>
        <taxon>fabids</taxon>
        <taxon>Malpighiales</taxon>
        <taxon>Salicaceae</taxon>
        <taxon>Saliceae</taxon>
        <taxon>Populus</taxon>
    </lineage>
</organism>